<dbReference type="AlphaFoldDB" id="A0A2A4GY32"/>
<gene>
    <name evidence="1" type="ORF">B5C08_05805</name>
</gene>
<sequence>MKLWTYVGENVVITTIDGVKFIGEVTNYEDYIANDSGEDSIHLDDCIGLYDFNESEIKSIEVLD</sequence>
<reference evidence="1 2" key="1">
    <citation type="journal article" date="2017" name="PLoS ONE">
        <title>Development of a real-time PCR for detection of Staphylococcus pseudintermedius using a novel automated comparison of whole-genome sequences.</title>
        <authorList>
            <person name="Verstappen K.M."/>
            <person name="Huijbregts L."/>
            <person name="Spaninks M."/>
            <person name="Wagenaar J.A."/>
            <person name="Fluit A.C."/>
            <person name="Duim B."/>
        </authorList>
    </citation>
    <scope>NUCLEOTIDE SEQUENCE [LARGE SCALE GENOMIC DNA]</scope>
    <source>
        <strain evidence="1 2">215070706401-1</strain>
    </source>
</reference>
<organism evidence="1 2">
    <name type="scientific">Staphylococcus delphini</name>
    <dbReference type="NCBI Taxonomy" id="53344"/>
    <lineage>
        <taxon>Bacteria</taxon>
        <taxon>Bacillati</taxon>
        <taxon>Bacillota</taxon>
        <taxon>Bacilli</taxon>
        <taxon>Bacillales</taxon>
        <taxon>Staphylococcaceae</taxon>
        <taxon>Staphylococcus</taxon>
        <taxon>Staphylococcus intermedius group</taxon>
    </lineage>
</organism>
<evidence type="ECO:0000313" key="2">
    <source>
        <dbReference type="Proteomes" id="UP000218335"/>
    </source>
</evidence>
<name>A0A2A4GY32_9STAP</name>
<evidence type="ECO:0000313" key="1">
    <source>
        <dbReference type="EMBL" id="PCF55555.1"/>
    </source>
</evidence>
<dbReference type="RefSeq" id="WP_096592458.1">
    <property type="nucleotide sequence ID" value="NZ_MWRM01000001.1"/>
</dbReference>
<dbReference type="Proteomes" id="UP000218335">
    <property type="component" value="Unassembled WGS sequence"/>
</dbReference>
<dbReference type="EMBL" id="MWUU01000006">
    <property type="protein sequence ID" value="PCF55555.1"/>
    <property type="molecule type" value="Genomic_DNA"/>
</dbReference>
<proteinExistence type="predicted"/>
<comment type="caution">
    <text evidence="1">The sequence shown here is derived from an EMBL/GenBank/DDBJ whole genome shotgun (WGS) entry which is preliminary data.</text>
</comment>
<accession>A0A2A4GY32</accession>
<protein>
    <submittedName>
        <fullName evidence="1">LSM domain protein</fullName>
    </submittedName>
</protein>